<gene>
    <name evidence="1" type="ORF">VIN01S_00850</name>
</gene>
<proteinExistence type="predicted"/>
<reference evidence="1 2" key="1">
    <citation type="submission" date="2019-06" db="EMBL/GenBank/DDBJ databases">
        <title>Whole genome shotgun sequence of Vibrio inusitatus NBRC 102082.</title>
        <authorList>
            <person name="Hosoyama A."/>
            <person name="Uohara A."/>
            <person name="Ohji S."/>
            <person name="Ichikawa N."/>
        </authorList>
    </citation>
    <scope>NUCLEOTIDE SEQUENCE [LARGE SCALE GENOMIC DNA]</scope>
    <source>
        <strain evidence="1 2">NBRC 102082</strain>
    </source>
</reference>
<dbReference type="Proteomes" id="UP000318717">
    <property type="component" value="Unassembled WGS sequence"/>
</dbReference>
<keyword evidence="2" id="KW-1185">Reference proteome</keyword>
<evidence type="ECO:0000313" key="2">
    <source>
        <dbReference type="Proteomes" id="UP000318717"/>
    </source>
</evidence>
<organism evidence="1 2">
    <name type="scientific">Vibrio inusitatus NBRC 102082</name>
    <dbReference type="NCBI Taxonomy" id="1219070"/>
    <lineage>
        <taxon>Bacteria</taxon>
        <taxon>Pseudomonadati</taxon>
        <taxon>Pseudomonadota</taxon>
        <taxon>Gammaproteobacteria</taxon>
        <taxon>Vibrionales</taxon>
        <taxon>Vibrionaceae</taxon>
        <taxon>Vibrio</taxon>
    </lineage>
</organism>
<comment type="caution">
    <text evidence="1">The sequence shown here is derived from an EMBL/GenBank/DDBJ whole genome shotgun (WGS) entry which is preliminary data.</text>
</comment>
<accession>A0A4Y3HQU6</accession>
<evidence type="ECO:0000313" key="1">
    <source>
        <dbReference type="EMBL" id="GEA49281.1"/>
    </source>
</evidence>
<protein>
    <submittedName>
        <fullName evidence="1">Uncharacterized protein</fullName>
    </submittedName>
</protein>
<dbReference type="AlphaFoldDB" id="A0A4Y3HQU6"/>
<dbReference type="EMBL" id="BJLF01000001">
    <property type="protein sequence ID" value="GEA49281.1"/>
    <property type="molecule type" value="Genomic_DNA"/>
</dbReference>
<sequence length="67" mass="8061">MLLHYLRCIFLYVTDLTVIEEKAKQNVRSFIKQDEIERKLEELNRRPEMVYQARVTTDESDDNLVSN</sequence>
<name>A0A4Y3HQU6_9VIBR</name>